<proteinExistence type="predicted"/>
<dbReference type="EMBL" id="CAEKDK010000001">
    <property type="protein sequence ID" value="CAB4262694.1"/>
    <property type="molecule type" value="Genomic_DNA"/>
</dbReference>
<organism evidence="1 2">
    <name type="scientific">Prunus armeniaca</name>
    <name type="common">Apricot</name>
    <name type="synonym">Armeniaca vulgaris</name>
    <dbReference type="NCBI Taxonomy" id="36596"/>
    <lineage>
        <taxon>Eukaryota</taxon>
        <taxon>Viridiplantae</taxon>
        <taxon>Streptophyta</taxon>
        <taxon>Embryophyta</taxon>
        <taxon>Tracheophyta</taxon>
        <taxon>Spermatophyta</taxon>
        <taxon>Magnoliopsida</taxon>
        <taxon>eudicotyledons</taxon>
        <taxon>Gunneridae</taxon>
        <taxon>Pentapetalae</taxon>
        <taxon>rosids</taxon>
        <taxon>fabids</taxon>
        <taxon>Rosales</taxon>
        <taxon>Rosaceae</taxon>
        <taxon>Amygdaloideae</taxon>
        <taxon>Amygdaleae</taxon>
        <taxon>Prunus</taxon>
    </lineage>
</organism>
<gene>
    <name evidence="1" type="ORF">CURHAP_LOCUS2052</name>
</gene>
<reference evidence="1 2" key="1">
    <citation type="submission" date="2020-05" db="EMBL/GenBank/DDBJ databases">
        <authorList>
            <person name="Campoy J."/>
            <person name="Schneeberger K."/>
            <person name="Spophaly S."/>
        </authorList>
    </citation>
    <scope>NUCLEOTIDE SEQUENCE [LARGE SCALE GENOMIC DNA]</scope>
    <source>
        <strain evidence="1">PruArmRojPasFocal</strain>
    </source>
</reference>
<dbReference type="Proteomes" id="UP000507222">
    <property type="component" value="Unassembled WGS sequence"/>
</dbReference>
<evidence type="ECO:0000313" key="1">
    <source>
        <dbReference type="EMBL" id="CAB4262694.1"/>
    </source>
</evidence>
<name>A0A6J5TFP3_PRUAR</name>
<protein>
    <submittedName>
        <fullName evidence="1">Uncharacterized protein</fullName>
    </submittedName>
</protein>
<dbReference type="AlphaFoldDB" id="A0A6J5TFP3"/>
<evidence type="ECO:0000313" key="2">
    <source>
        <dbReference type="Proteomes" id="UP000507222"/>
    </source>
</evidence>
<sequence>MVLNVLQFNDTWKCTARSISIWTGFWTASGSGNSPVPWCSSKQGSLLYPTHSRIPSMLTQQNQSGGRTG</sequence>
<accession>A0A6J5TFP3</accession>